<sequence>MVLFVAIVRGPNAAIKMVKGNFGICPMTETMEIIHRIHNITPGAIATTAMFAIWCLSGDDSLQQHGANTGIDYIALYKDYLRLITTGIHQDRPEFVNIIQQWDEVVFPGTSTSIVANRSSNGNNQSEVDREIERMDDKEGSDNEE</sequence>
<feature type="region of interest" description="Disordered" evidence="1">
    <location>
        <begin position="116"/>
        <end position="145"/>
    </location>
</feature>
<organism evidence="2 3">
    <name type="scientific">Sphagnurus paluster</name>
    <dbReference type="NCBI Taxonomy" id="117069"/>
    <lineage>
        <taxon>Eukaryota</taxon>
        <taxon>Fungi</taxon>
        <taxon>Dikarya</taxon>
        <taxon>Basidiomycota</taxon>
        <taxon>Agaricomycotina</taxon>
        <taxon>Agaricomycetes</taxon>
        <taxon>Agaricomycetidae</taxon>
        <taxon>Agaricales</taxon>
        <taxon>Tricholomatineae</taxon>
        <taxon>Lyophyllaceae</taxon>
        <taxon>Sphagnurus</taxon>
    </lineage>
</organism>
<feature type="compositionally biased region" description="Basic and acidic residues" evidence="1">
    <location>
        <begin position="127"/>
        <end position="145"/>
    </location>
</feature>
<dbReference type="Proteomes" id="UP000717328">
    <property type="component" value="Unassembled WGS sequence"/>
</dbReference>
<evidence type="ECO:0000313" key="2">
    <source>
        <dbReference type="EMBL" id="KAG5650060.1"/>
    </source>
</evidence>
<dbReference type="EMBL" id="JABCKI010000574">
    <property type="protein sequence ID" value="KAG5650060.1"/>
    <property type="molecule type" value="Genomic_DNA"/>
</dbReference>
<reference evidence="2" key="1">
    <citation type="submission" date="2021-02" db="EMBL/GenBank/DDBJ databases">
        <authorList>
            <person name="Nieuwenhuis M."/>
            <person name="Van De Peppel L.J.J."/>
        </authorList>
    </citation>
    <scope>NUCLEOTIDE SEQUENCE</scope>
    <source>
        <strain evidence="2">D49</strain>
    </source>
</reference>
<dbReference type="AlphaFoldDB" id="A0A9P7GIR8"/>
<name>A0A9P7GIR8_9AGAR</name>
<gene>
    <name evidence="2" type="ORF">H0H81_000904</name>
</gene>
<reference evidence="2" key="2">
    <citation type="submission" date="2021-10" db="EMBL/GenBank/DDBJ databases">
        <title>Phylogenomics reveals ancestral predisposition of the termite-cultivated fungus Termitomyces towards a domesticated lifestyle.</title>
        <authorList>
            <person name="Auxier B."/>
            <person name="Grum-Grzhimaylo A."/>
            <person name="Cardenas M.E."/>
            <person name="Lodge J.D."/>
            <person name="Laessoe T."/>
            <person name="Pedersen O."/>
            <person name="Smith M.E."/>
            <person name="Kuyper T.W."/>
            <person name="Franco-Molano E.A."/>
            <person name="Baroni T.J."/>
            <person name="Aanen D.K."/>
        </authorList>
    </citation>
    <scope>NUCLEOTIDE SEQUENCE</scope>
    <source>
        <strain evidence="2">D49</strain>
    </source>
</reference>
<dbReference type="Pfam" id="PF20414">
    <property type="entry name" value="DUF6698"/>
    <property type="match status" value="1"/>
</dbReference>
<keyword evidence="3" id="KW-1185">Reference proteome</keyword>
<evidence type="ECO:0000256" key="1">
    <source>
        <dbReference type="SAM" id="MobiDB-lite"/>
    </source>
</evidence>
<evidence type="ECO:0000313" key="3">
    <source>
        <dbReference type="Proteomes" id="UP000717328"/>
    </source>
</evidence>
<feature type="compositionally biased region" description="Polar residues" evidence="1">
    <location>
        <begin position="116"/>
        <end position="126"/>
    </location>
</feature>
<dbReference type="InterPro" id="IPR046521">
    <property type="entry name" value="DUF6698"/>
</dbReference>
<accession>A0A9P7GIR8</accession>
<protein>
    <submittedName>
        <fullName evidence="2">Uncharacterized protein</fullName>
    </submittedName>
</protein>
<comment type="caution">
    <text evidence="2">The sequence shown here is derived from an EMBL/GenBank/DDBJ whole genome shotgun (WGS) entry which is preliminary data.</text>
</comment>
<proteinExistence type="predicted"/>
<dbReference type="OrthoDB" id="3248009at2759"/>